<reference evidence="2 3" key="1">
    <citation type="submission" date="2018-06" db="EMBL/GenBank/DDBJ databases">
        <title>Extensive metabolic versatility and redundancy in microbially diverse, dynamic hydrothermal sediments.</title>
        <authorList>
            <person name="Dombrowski N."/>
            <person name="Teske A."/>
            <person name="Baker B.J."/>
        </authorList>
    </citation>
    <scope>NUCLEOTIDE SEQUENCE [LARGE SCALE GENOMIC DNA]</scope>
    <source>
        <strain evidence="2">B20_G2</strain>
    </source>
</reference>
<dbReference type="InterPro" id="IPR036721">
    <property type="entry name" value="RCK_C_sf"/>
</dbReference>
<dbReference type="InterPro" id="IPR006037">
    <property type="entry name" value="RCK_C"/>
</dbReference>
<proteinExistence type="predicted"/>
<gene>
    <name evidence="2" type="ORF">DRJ26_02255</name>
</gene>
<dbReference type="EMBL" id="QMRA01000033">
    <property type="protein sequence ID" value="RLE54139.1"/>
    <property type="molecule type" value="Genomic_DNA"/>
</dbReference>
<dbReference type="Gene3D" id="3.30.70.1450">
    <property type="entry name" value="Regulator of K+ conductance, C-terminal domain"/>
    <property type="match status" value="1"/>
</dbReference>
<dbReference type="PROSITE" id="PS51202">
    <property type="entry name" value="RCK_C"/>
    <property type="match status" value="1"/>
</dbReference>
<dbReference type="GO" id="GO:0008324">
    <property type="term" value="F:monoatomic cation transmembrane transporter activity"/>
    <property type="evidence" value="ECO:0007669"/>
    <property type="project" value="InterPro"/>
</dbReference>
<evidence type="ECO:0000259" key="1">
    <source>
        <dbReference type="PROSITE" id="PS51202"/>
    </source>
</evidence>
<sequence length="169" mass="18673">MIDLAYSSLLYNDRVFAEEVLRLEEEVDELHTEFELEVLRLKEREGQEKGILGLIRLGLSAEAISDAAASIADVVARGITPHPILHVVFHEVEESVAIIKVEEGSELDGKTLGELALDEMGIKVLAVKKLGGRWVRNPPSTFIVDAEDLLMVSGYRDSIEELKEMASSS</sequence>
<dbReference type="SUPFAM" id="SSF109755">
    <property type="entry name" value="PhoU-like"/>
    <property type="match status" value="1"/>
</dbReference>
<feature type="domain" description="RCK C-terminal" evidence="1">
    <location>
        <begin position="82"/>
        <end position="168"/>
    </location>
</feature>
<comment type="caution">
    <text evidence="2">The sequence shown here is derived from an EMBL/GenBank/DDBJ whole genome shotgun (WGS) entry which is preliminary data.</text>
</comment>
<dbReference type="InterPro" id="IPR026022">
    <property type="entry name" value="PhoU_dom"/>
</dbReference>
<evidence type="ECO:0000313" key="2">
    <source>
        <dbReference type="EMBL" id="RLE54139.1"/>
    </source>
</evidence>
<evidence type="ECO:0000313" key="3">
    <source>
        <dbReference type="Proteomes" id="UP000269499"/>
    </source>
</evidence>
<protein>
    <recommendedName>
        <fullName evidence="1">RCK C-terminal domain-containing protein</fullName>
    </recommendedName>
</protein>
<organism evidence="2 3">
    <name type="scientific">Thermoproteota archaeon</name>
    <dbReference type="NCBI Taxonomy" id="2056631"/>
    <lineage>
        <taxon>Archaea</taxon>
        <taxon>Thermoproteota</taxon>
    </lineage>
</organism>
<dbReference type="GO" id="GO:0006813">
    <property type="term" value="P:potassium ion transport"/>
    <property type="evidence" value="ECO:0007669"/>
    <property type="project" value="InterPro"/>
</dbReference>
<accession>A0A497F4F0</accession>
<name>A0A497F4F0_9CREN</name>
<dbReference type="AlphaFoldDB" id="A0A497F4F0"/>
<dbReference type="InterPro" id="IPR038078">
    <property type="entry name" value="PhoU-like_sf"/>
</dbReference>
<dbReference type="Proteomes" id="UP000269499">
    <property type="component" value="Unassembled WGS sequence"/>
</dbReference>
<dbReference type="Gene3D" id="1.20.58.220">
    <property type="entry name" value="Phosphate transport system protein phou homolog 2, domain 2"/>
    <property type="match status" value="1"/>
</dbReference>
<dbReference type="Pfam" id="PF01895">
    <property type="entry name" value="PhoU"/>
    <property type="match status" value="1"/>
</dbReference>
<dbReference type="Pfam" id="PF02080">
    <property type="entry name" value="TrkA_C"/>
    <property type="match status" value="1"/>
</dbReference>
<dbReference type="SUPFAM" id="SSF116726">
    <property type="entry name" value="TrkA C-terminal domain-like"/>
    <property type="match status" value="1"/>
</dbReference>